<dbReference type="Gene3D" id="1.20.120.330">
    <property type="entry name" value="Nucleotidyltransferases domain 2"/>
    <property type="match status" value="1"/>
</dbReference>
<sequence>MPEHLFSFPDRVQNFQIDHFRDFVQFKVCFRTAFNTCEQFKLLFKPVEFDMSPGTTPTFQQIDALKKRVIEIRNKAQSLFESGAQGLQIAAFLSESFDDFLVNLANAKLNEFPKALQQTLLQEGAIVAIGGTGRGDMAPSSDIDLLFLHERGTDPAFFEFVAQFVQSCWDAKIQIGNSTRDITTCLAFARQDPQIATPLVEARWLWGNERLIEKLQTQFKQRVLFSRRKKFIDDCIAAREVGWSEYGPPAQELEPDIKTSSGGLRDLHLIRWIGFARYGVKDIDSLRLKGAITKSDARRLKAAWEFLTRLRIDLHLSAGKEHDRLTRDEQLRIADERNYDSQNGQRPVEIFMQEYFHHSSELAAITRRFVALERPRSIAERTRDIVVGHRAEGMFYVSSDRIEVADRHLKSVCGSLESMLHLYKAAALYNVLPSPKVAEAIKKNLPESPAELSPRAAKTMVEIFQCTSALGPILRSMFQTRLLDVVIPQVTHIRNLLQFNQYHHFTVDEHTLRAIENATRFERNDGPAGIAYQEIRHKEVLHLAVLLHDIGKGMNTDHSVIGAEIAIDVGKRLHMPDYQIEQMSLLVRQHLVMADLAFRRDITDQQLILNFSRDIGSPDVLRMLYTLTIADVSAVGPGTWNTWKENLLTELYDRCLVILSGKRYSYHEQQRISSVKESVRTILQDRKVSSDAAGRISQLLTGFSAYYLTCTPPKQIADDLQVIVSLDDERVEVIASWDASTGSMEYRVMTANDTMQADCFHKMTGVLTAKRLAIISADINTTTNGVVVDSFRVIDSDFDGEPPRSRVVEVAQLLRKVLWKEITVEELFRMNRRFGASPPSEPASGLTDRVNIDNDSSDSRTIIDVFATDRPGLLYTLTRALYQMDVSINMAKISTHFDQIVDVFYVQEQNRTRLRGEERLRQIRGGLMEALHNFRQQDYRQFEKSSK</sequence>
<dbReference type="AlphaFoldDB" id="A0A5C5VT54"/>
<dbReference type="PROSITE" id="PS51831">
    <property type="entry name" value="HD"/>
    <property type="match status" value="1"/>
</dbReference>
<dbReference type="InterPro" id="IPR006674">
    <property type="entry name" value="HD_domain"/>
</dbReference>
<dbReference type="InterPro" id="IPR043519">
    <property type="entry name" value="NT_sf"/>
</dbReference>
<name>A0A5C5VT54_9PLAN</name>
<feature type="domain" description="HD" evidence="9">
    <location>
        <begin position="507"/>
        <end position="618"/>
    </location>
</feature>
<dbReference type="InterPro" id="IPR045865">
    <property type="entry name" value="ACT-like_dom_sf"/>
</dbReference>
<keyword evidence="11" id="KW-1185">Reference proteome</keyword>
<dbReference type="Gene3D" id="1.10.3090.10">
    <property type="entry name" value="cca-adding enzyme, domain 2"/>
    <property type="match status" value="1"/>
</dbReference>
<comment type="catalytic activity">
    <reaction evidence="7">
        <text>[protein-PII]-L-tyrosine + UTP = [protein-PII]-uridylyl-L-tyrosine + diphosphate</text>
        <dbReference type="Rhea" id="RHEA:13673"/>
        <dbReference type="Rhea" id="RHEA-COMP:12147"/>
        <dbReference type="Rhea" id="RHEA-COMP:12148"/>
        <dbReference type="ChEBI" id="CHEBI:33019"/>
        <dbReference type="ChEBI" id="CHEBI:46398"/>
        <dbReference type="ChEBI" id="CHEBI:46858"/>
        <dbReference type="ChEBI" id="CHEBI:90602"/>
        <dbReference type="EC" id="2.7.7.59"/>
    </reaction>
</comment>
<keyword evidence="5 7" id="KW-0460">Magnesium</keyword>
<dbReference type="Pfam" id="PF01842">
    <property type="entry name" value="ACT"/>
    <property type="match status" value="1"/>
</dbReference>
<evidence type="ECO:0000256" key="4">
    <source>
        <dbReference type="ARBA" id="ARBA00022801"/>
    </source>
</evidence>
<comment type="function">
    <text evidence="7">Modifies, by uridylylation and deuridylylation, the PII regulatory proteins (GlnB and homologs), in response to the nitrogen status of the cell that GlnD senses through the glutamine level. Under low glutamine levels, catalyzes the conversion of the PII proteins and UTP to PII-UMP and PPi, while under higher glutamine levels, GlnD hydrolyzes PII-UMP to PII and UMP (deuridylylation). Thus, controls uridylylation state and activity of the PII proteins, and plays an important role in the regulation of nitrogen metabolism.</text>
</comment>
<evidence type="ECO:0000313" key="10">
    <source>
        <dbReference type="EMBL" id="TWT40722.1"/>
    </source>
</evidence>
<dbReference type="InterPro" id="IPR010043">
    <property type="entry name" value="UTase/UR"/>
</dbReference>
<dbReference type="HAMAP" id="MF_00277">
    <property type="entry name" value="PII_uridylyl_transf"/>
    <property type="match status" value="1"/>
</dbReference>
<keyword evidence="2 7" id="KW-0548">Nucleotidyltransferase</keyword>
<accession>A0A5C5VT54</accession>
<keyword evidence="6 7" id="KW-0511">Multifunctional enzyme</keyword>
<dbReference type="InterPro" id="IPR002934">
    <property type="entry name" value="Polymerase_NTP_transf_dom"/>
</dbReference>
<dbReference type="Proteomes" id="UP000317243">
    <property type="component" value="Unassembled WGS sequence"/>
</dbReference>
<dbReference type="SUPFAM" id="SSF55021">
    <property type="entry name" value="ACT-like"/>
    <property type="match status" value="1"/>
</dbReference>
<evidence type="ECO:0000313" key="11">
    <source>
        <dbReference type="Proteomes" id="UP000317243"/>
    </source>
</evidence>
<dbReference type="InterPro" id="IPR013546">
    <property type="entry name" value="PII_UdlTrfase/GS_AdlTrfase"/>
</dbReference>
<feature type="domain" description="ACT" evidence="8">
    <location>
        <begin position="862"/>
        <end position="942"/>
    </location>
</feature>
<keyword evidence="1 7" id="KW-0808">Transferase</keyword>
<organism evidence="10 11">
    <name type="scientific">Thalassoglobus neptunius</name>
    <dbReference type="NCBI Taxonomy" id="1938619"/>
    <lineage>
        <taxon>Bacteria</taxon>
        <taxon>Pseudomonadati</taxon>
        <taxon>Planctomycetota</taxon>
        <taxon>Planctomycetia</taxon>
        <taxon>Planctomycetales</taxon>
        <taxon>Planctomycetaceae</taxon>
        <taxon>Thalassoglobus</taxon>
    </lineage>
</organism>
<keyword evidence="4 7" id="KW-0378">Hydrolase</keyword>
<dbReference type="SUPFAM" id="SSF81301">
    <property type="entry name" value="Nucleotidyltransferase"/>
    <property type="match status" value="1"/>
</dbReference>
<dbReference type="PANTHER" id="PTHR47320:SF1">
    <property type="entry name" value="BIFUNCTIONAL URIDYLYLTRANSFERASE_URIDYLYL-REMOVING ENZYME"/>
    <property type="match status" value="1"/>
</dbReference>
<dbReference type="Pfam" id="PF08335">
    <property type="entry name" value="GlnD_UR_UTase"/>
    <property type="match status" value="1"/>
</dbReference>
<evidence type="ECO:0000256" key="6">
    <source>
        <dbReference type="ARBA" id="ARBA00023268"/>
    </source>
</evidence>
<comment type="activity regulation">
    <text evidence="7">Uridylyltransferase (UTase) activity is inhibited by glutamine, while glutamine activates uridylyl-removing (UR) activity.</text>
</comment>
<evidence type="ECO:0000256" key="3">
    <source>
        <dbReference type="ARBA" id="ARBA00022737"/>
    </source>
</evidence>
<comment type="catalytic activity">
    <reaction evidence="7">
        <text>[protein-PII]-uridylyl-L-tyrosine + H2O = [protein-PII]-L-tyrosine + UMP + H(+)</text>
        <dbReference type="Rhea" id="RHEA:48600"/>
        <dbReference type="Rhea" id="RHEA-COMP:12147"/>
        <dbReference type="Rhea" id="RHEA-COMP:12148"/>
        <dbReference type="ChEBI" id="CHEBI:15377"/>
        <dbReference type="ChEBI" id="CHEBI:15378"/>
        <dbReference type="ChEBI" id="CHEBI:46858"/>
        <dbReference type="ChEBI" id="CHEBI:57865"/>
        <dbReference type="ChEBI" id="CHEBI:90602"/>
    </reaction>
</comment>
<dbReference type="EC" id="2.7.7.59" evidence="7"/>
<comment type="caution">
    <text evidence="7">Lacks conserved residue(s) required for the propagation of feature annotation.</text>
</comment>
<dbReference type="CDD" id="cd05401">
    <property type="entry name" value="NT_GlnE_GlnD_like"/>
    <property type="match status" value="1"/>
</dbReference>
<dbReference type="SUPFAM" id="SSF109604">
    <property type="entry name" value="HD-domain/PDEase-like"/>
    <property type="match status" value="1"/>
</dbReference>
<dbReference type="PIRSF" id="PIRSF006288">
    <property type="entry name" value="PII_uridyltransf"/>
    <property type="match status" value="1"/>
</dbReference>
<evidence type="ECO:0000256" key="2">
    <source>
        <dbReference type="ARBA" id="ARBA00022695"/>
    </source>
</evidence>
<evidence type="ECO:0000256" key="7">
    <source>
        <dbReference type="HAMAP-Rule" id="MF_00277"/>
    </source>
</evidence>
<dbReference type="CDD" id="cd04899">
    <property type="entry name" value="ACT_ACR-UUR-like_2"/>
    <property type="match status" value="1"/>
</dbReference>
<dbReference type="SMART" id="SM00471">
    <property type="entry name" value="HDc"/>
    <property type="match status" value="1"/>
</dbReference>
<dbReference type="GO" id="GO:0006808">
    <property type="term" value="P:regulation of nitrogen utilization"/>
    <property type="evidence" value="ECO:0007669"/>
    <property type="project" value="UniProtKB-UniRule"/>
</dbReference>
<dbReference type="SUPFAM" id="SSF81593">
    <property type="entry name" value="Nucleotidyltransferase substrate binding subunit/domain"/>
    <property type="match status" value="1"/>
</dbReference>
<protein>
    <recommendedName>
        <fullName evidence="7">Bifunctional uridylyltransferase/uridylyl-removing enzyme</fullName>
        <shortName evidence="7">UTase/UR</shortName>
    </recommendedName>
    <alternativeName>
        <fullName evidence="7">Bifunctional [protein-PII] modification enzyme</fullName>
    </alternativeName>
    <alternativeName>
        <fullName evidence="7">Bifunctional nitrogen sensor protein</fullName>
    </alternativeName>
    <domain>
        <recommendedName>
            <fullName evidence="7">[Protein-PII] uridylyltransferase</fullName>
            <shortName evidence="7">PII uridylyltransferase</shortName>
            <shortName evidence="7">UTase</shortName>
            <ecNumber evidence="7">2.7.7.59</ecNumber>
        </recommendedName>
    </domain>
    <domain>
        <recommendedName>
            <fullName evidence="7">[Protein-PII]-UMP uridylyl-removing enzyme</fullName>
            <shortName evidence="7">UR</shortName>
            <ecNumber evidence="7">3.1.4.-</ecNumber>
        </recommendedName>
    </domain>
</protein>
<dbReference type="PANTHER" id="PTHR47320">
    <property type="entry name" value="BIFUNCTIONAL URIDYLYLTRANSFERASE/URIDYLYL-REMOVING ENZYME"/>
    <property type="match status" value="1"/>
</dbReference>
<feature type="region of interest" description="Uridylyltransferase" evidence="7">
    <location>
        <begin position="1"/>
        <end position="389"/>
    </location>
</feature>
<proteinExistence type="inferred from homology"/>
<dbReference type="InterPro" id="IPR003607">
    <property type="entry name" value="HD/PDEase_dom"/>
</dbReference>
<comment type="cofactor">
    <cofactor evidence="7">
        <name>Mg(2+)</name>
        <dbReference type="ChEBI" id="CHEBI:18420"/>
    </cofactor>
</comment>
<dbReference type="NCBIfam" id="TIGR01693">
    <property type="entry name" value="UTase_glnD"/>
    <property type="match status" value="1"/>
</dbReference>
<keyword evidence="3" id="KW-0677">Repeat</keyword>
<evidence type="ECO:0000256" key="5">
    <source>
        <dbReference type="ARBA" id="ARBA00022842"/>
    </source>
</evidence>
<dbReference type="PROSITE" id="PS51671">
    <property type="entry name" value="ACT"/>
    <property type="match status" value="1"/>
</dbReference>
<evidence type="ECO:0000259" key="9">
    <source>
        <dbReference type="PROSITE" id="PS51831"/>
    </source>
</evidence>
<dbReference type="Pfam" id="PF01966">
    <property type="entry name" value="HD"/>
    <property type="match status" value="1"/>
</dbReference>
<dbReference type="OrthoDB" id="9758038at2"/>
<dbReference type="InterPro" id="IPR002912">
    <property type="entry name" value="ACT_dom"/>
</dbReference>
<dbReference type="Pfam" id="PF01909">
    <property type="entry name" value="NTP_transf_2"/>
    <property type="match status" value="1"/>
</dbReference>
<dbReference type="EMBL" id="SIHI01000049">
    <property type="protein sequence ID" value="TWT40722.1"/>
    <property type="molecule type" value="Genomic_DNA"/>
</dbReference>
<dbReference type="EC" id="3.1.4.-" evidence="7"/>
<dbReference type="GO" id="GO:0008773">
    <property type="term" value="F:[protein-PII] uridylyltransferase activity"/>
    <property type="evidence" value="ECO:0007669"/>
    <property type="project" value="UniProtKB-UniRule"/>
</dbReference>
<evidence type="ECO:0000259" key="8">
    <source>
        <dbReference type="PROSITE" id="PS51671"/>
    </source>
</evidence>
<gene>
    <name evidence="7 10" type="primary">glnD</name>
    <name evidence="10" type="ORF">KOR42_48970</name>
</gene>
<comment type="similarity">
    <text evidence="7">Belongs to the GlnD family.</text>
</comment>
<dbReference type="CDD" id="cd00077">
    <property type="entry name" value="HDc"/>
    <property type="match status" value="1"/>
</dbReference>
<comment type="domain">
    <text evidence="7">Has four distinct domains: an N-terminal nucleotidyltransferase (NT) domain responsible for UTase activity, a central HD domain that encodes UR activity, and two C-terminal ACT domains that seem to have a role in glutamine sensing.</text>
</comment>
<reference evidence="10 11" key="1">
    <citation type="submission" date="2019-02" db="EMBL/GenBank/DDBJ databases">
        <title>Deep-cultivation of Planctomycetes and their phenomic and genomic characterization uncovers novel biology.</title>
        <authorList>
            <person name="Wiegand S."/>
            <person name="Jogler M."/>
            <person name="Boedeker C."/>
            <person name="Pinto D."/>
            <person name="Vollmers J."/>
            <person name="Rivas-Marin E."/>
            <person name="Kohn T."/>
            <person name="Peeters S.H."/>
            <person name="Heuer A."/>
            <person name="Rast P."/>
            <person name="Oberbeckmann S."/>
            <person name="Bunk B."/>
            <person name="Jeske O."/>
            <person name="Meyerdierks A."/>
            <person name="Storesund J.E."/>
            <person name="Kallscheuer N."/>
            <person name="Luecker S."/>
            <person name="Lage O.M."/>
            <person name="Pohl T."/>
            <person name="Merkel B.J."/>
            <person name="Hornburger P."/>
            <person name="Mueller R.-W."/>
            <person name="Bruemmer F."/>
            <person name="Labrenz M."/>
            <person name="Spormann A.M."/>
            <person name="Op Den Camp H."/>
            <person name="Overmann J."/>
            <person name="Amann R."/>
            <person name="Jetten M.S.M."/>
            <person name="Mascher T."/>
            <person name="Medema M.H."/>
            <person name="Devos D.P."/>
            <person name="Kaster A.-K."/>
            <person name="Ovreas L."/>
            <person name="Rohde M."/>
            <person name="Galperin M.Y."/>
            <person name="Jogler C."/>
        </authorList>
    </citation>
    <scope>NUCLEOTIDE SEQUENCE [LARGE SCALE GENOMIC DNA]</scope>
    <source>
        <strain evidence="10 11">KOR42</strain>
    </source>
</reference>
<evidence type="ECO:0000256" key="1">
    <source>
        <dbReference type="ARBA" id="ARBA00022679"/>
    </source>
</evidence>
<dbReference type="GO" id="GO:0008081">
    <property type="term" value="F:phosphoric diester hydrolase activity"/>
    <property type="evidence" value="ECO:0007669"/>
    <property type="project" value="UniProtKB-UniRule"/>
</dbReference>
<comment type="caution">
    <text evidence="10">The sequence shown here is derived from an EMBL/GenBank/DDBJ whole genome shotgun (WGS) entry which is preliminary data.</text>
</comment>